<dbReference type="SUPFAM" id="SSF88697">
    <property type="entry name" value="PUA domain-like"/>
    <property type="match status" value="1"/>
</dbReference>
<dbReference type="AlphaFoldDB" id="A0A328AKC7"/>
<gene>
    <name evidence="2" type="ORF">DJ017_12915</name>
</gene>
<organism evidence="2 3">
    <name type="scientific">Phenylobacterium soli</name>
    <dbReference type="NCBI Taxonomy" id="2170551"/>
    <lineage>
        <taxon>Bacteria</taxon>
        <taxon>Pseudomonadati</taxon>
        <taxon>Pseudomonadota</taxon>
        <taxon>Alphaproteobacteria</taxon>
        <taxon>Caulobacterales</taxon>
        <taxon>Caulobacteraceae</taxon>
        <taxon>Phenylobacterium</taxon>
    </lineage>
</organism>
<evidence type="ECO:0000313" key="3">
    <source>
        <dbReference type="Proteomes" id="UP000249254"/>
    </source>
</evidence>
<evidence type="ECO:0000259" key="1">
    <source>
        <dbReference type="Pfam" id="PF04266"/>
    </source>
</evidence>
<keyword evidence="3" id="KW-1185">Reference proteome</keyword>
<proteinExistence type="predicted"/>
<dbReference type="InterPro" id="IPR015947">
    <property type="entry name" value="PUA-like_sf"/>
</dbReference>
<dbReference type="Gene3D" id="2.30.130.30">
    <property type="entry name" value="Hypothetical protein"/>
    <property type="match status" value="1"/>
</dbReference>
<accession>A0A328AKC7</accession>
<reference evidence="3" key="1">
    <citation type="submission" date="2018-05" db="EMBL/GenBank/DDBJ databases">
        <authorList>
            <person name="Li X."/>
        </authorList>
    </citation>
    <scope>NUCLEOTIDE SEQUENCE [LARGE SCALE GENOMIC DNA]</scope>
    <source>
        <strain evidence="3">LX32</strain>
    </source>
</reference>
<evidence type="ECO:0000313" key="2">
    <source>
        <dbReference type="EMBL" id="RAK55352.1"/>
    </source>
</evidence>
<protein>
    <submittedName>
        <fullName evidence="2">ASCH domain-containing protein</fullName>
    </submittedName>
</protein>
<comment type="caution">
    <text evidence="2">The sequence shown here is derived from an EMBL/GenBank/DDBJ whole genome shotgun (WGS) entry which is preliminary data.</text>
</comment>
<dbReference type="Pfam" id="PF04266">
    <property type="entry name" value="ASCH"/>
    <property type="match status" value="1"/>
</dbReference>
<name>A0A328AKC7_9CAUL</name>
<feature type="domain" description="ASCH" evidence="1">
    <location>
        <begin position="3"/>
        <end position="77"/>
    </location>
</feature>
<dbReference type="RefSeq" id="WP_111529100.1">
    <property type="nucleotide sequence ID" value="NZ_JBHRSG010000003.1"/>
</dbReference>
<dbReference type="EMBL" id="QFYQ01000001">
    <property type="protein sequence ID" value="RAK55352.1"/>
    <property type="molecule type" value="Genomic_DNA"/>
</dbReference>
<sequence length="93" mass="10605">MSLAFTKRLREPIMRGDITCTVRIWRSVRVKVGGRYPLGSGQVEVTRIQHIDFADVTDEIARRSGFEHLADLLSVARHGTGENVYLIDFIYRA</sequence>
<dbReference type="Proteomes" id="UP000249254">
    <property type="component" value="Unassembled WGS sequence"/>
</dbReference>
<dbReference type="InterPro" id="IPR007374">
    <property type="entry name" value="ASCH_domain"/>
</dbReference>
<dbReference type="OrthoDB" id="121143at2"/>